<dbReference type="SUPFAM" id="SSF51905">
    <property type="entry name" value="FAD/NAD(P)-binding domain"/>
    <property type="match status" value="1"/>
</dbReference>
<keyword evidence="8" id="KW-1185">Reference proteome</keyword>
<dbReference type="STRING" id="61647.LG71_12120"/>
<dbReference type="eggNOG" id="COG3075">
    <property type="taxonomic scope" value="Bacteria"/>
</dbReference>
<dbReference type="EMBL" id="LDZF01000009">
    <property type="protein sequence ID" value="KMK13847.1"/>
    <property type="molecule type" value="Genomic_DNA"/>
</dbReference>
<comment type="caution">
    <text evidence="6">The sequence shown here is derived from an EMBL/GenBank/DDBJ whole genome shotgun (WGS) entry which is preliminary data.</text>
</comment>
<dbReference type="GeneID" id="61386003"/>
<dbReference type="NCBIfam" id="TIGR03378">
    <property type="entry name" value="glycerol3P_GlpB"/>
    <property type="match status" value="1"/>
</dbReference>
<dbReference type="NCBIfam" id="NF003718">
    <property type="entry name" value="PRK05329.1-1"/>
    <property type="match status" value="1"/>
</dbReference>
<dbReference type="PIRSF" id="PIRSF000141">
    <property type="entry name" value="Anaerobic_G3P_dh"/>
    <property type="match status" value="1"/>
</dbReference>
<evidence type="ECO:0000256" key="3">
    <source>
        <dbReference type="ARBA" id="ARBA00023002"/>
    </source>
</evidence>
<dbReference type="NCBIfam" id="NF003719">
    <property type="entry name" value="PRK05329.1-2"/>
    <property type="match status" value="1"/>
</dbReference>
<dbReference type="InterPro" id="IPR003953">
    <property type="entry name" value="FAD-dep_OxRdtase_2_FAD-bd"/>
</dbReference>
<dbReference type="EMBL" id="JAVDNV010000004">
    <property type="protein sequence ID" value="MDQ2308884.1"/>
    <property type="molecule type" value="Genomic_DNA"/>
</dbReference>
<keyword evidence="3 4" id="KW-0560">Oxidoreductase</keyword>
<keyword evidence="2 4" id="KW-0288">FMN</keyword>
<dbReference type="NCBIfam" id="NF003720">
    <property type="entry name" value="PRK05329.1-3"/>
    <property type="match status" value="1"/>
</dbReference>
<evidence type="ECO:0000259" key="5">
    <source>
        <dbReference type="Pfam" id="PF00890"/>
    </source>
</evidence>
<evidence type="ECO:0000313" key="8">
    <source>
        <dbReference type="Proteomes" id="UP000036196"/>
    </source>
</evidence>
<protein>
    <recommendedName>
        <fullName evidence="4">Anaerobic glycerol-3-phosphate dehydrogenase subunit B</fullName>
        <shortName evidence="4">Anaerobic G-3-P dehydrogenase subunit B</shortName>
        <shortName evidence="4">Anaerobic G3Pdhase B</shortName>
        <ecNumber evidence="4">1.1.5.3</ecNumber>
    </recommendedName>
</protein>
<reference evidence="6 8" key="1">
    <citation type="submission" date="2015-05" db="EMBL/GenBank/DDBJ databases">
        <title>Genome sequences of Pluralibacter gergoviae.</title>
        <authorList>
            <person name="Greninger A.L."/>
            <person name="Miller S."/>
        </authorList>
    </citation>
    <scope>NUCLEOTIDE SEQUENCE [LARGE SCALE GENOMIC DNA]</scope>
    <source>
        <strain evidence="6 8">JS81F13</strain>
    </source>
</reference>
<dbReference type="HAMAP" id="MF_00753">
    <property type="entry name" value="Glycerol3P_GlpB"/>
    <property type="match status" value="1"/>
</dbReference>
<comment type="function">
    <text evidence="4">Conversion of glycerol 3-phosphate to dihydroxyacetone. Uses fumarate or nitrate as electron acceptor.</text>
</comment>
<comment type="cofactor">
    <cofactor evidence="4">
        <name>FMN</name>
        <dbReference type="ChEBI" id="CHEBI:58210"/>
    </cofactor>
</comment>
<dbReference type="EC" id="1.1.5.3" evidence="4"/>
<comment type="similarity">
    <text evidence="4">Belongs to the anaerobic G-3-P dehydrogenase subunit B family.</text>
</comment>
<dbReference type="GO" id="GO:0009331">
    <property type="term" value="C:glycerol-3-phosphate dehydrogenase (FAD) complex"/>
    <property type="evidence" value="ECO:0007669"/>
    <property type="project" value="InterPro"/>
</dbReference>
<organism evidence="6 8">
    <name type="scientific">Pluralibacter gergoviae</name>
    <name type="common">Enterobacter gergoviae</name>
    <dbReference type="NCBI Taxonomy" id="61647"/>
    <lineage>
        <taxon>Bacteria</taxon>
        <taxon>Pseudomonadati</taxon>
        <taxon>Pseudomonadota</taxon>
        <taxon>Gammaproteobacteria</taxon>
        <taxon>Enterobacterales</taxon>
        <taxon>Enterobacteriaceae</taxon>
        <taxon>Pluralibacter</taxon>
    </lineage>
</organism>
<dbReference type="InterPro" id="IPR009158">
    <property type="entry name" value="G3P_DH_GlpB_su"/>
</dbReference>
<comment type="subunit">
    <text evidence="4">Composed of a catalytic GlpA/B dimer and of membrane bound GlpC.</text>
</comment>
<dbReference type="GO" id="GO:0004368">
    <property type="term" value="F:glycerol-3-phosphate dehydrogenase (quinone) activity"/>
    <property type="evidence" value="ECO:0007669"/>
    <property type="project" value="UniProtKB-UniRule"/>
</dbReference>
<reference evidence="7" key="2">
    <citation type="submission" date="2023-08" db="EMBL/GenBank/DDBJ databases">
        <title>WGS of pathogenic bacterial species, Los Angeles County Public Health Laboratories.</title>
        <authorList>
            <person name="Garrigues J.M."/>
            <person name="Green N.M."/>
        </authorList>
    </citation>
    <scope>NUCLEOTIDE SEQUENCE</scope>
    <source>
        <strain evidence="7">LACPHL-BACT-2023-00068</strain>
    </source>
</reference>
<gene>
    <name evidence="4 7" type="primary">glpB</name>
    <name evidence="6" type="ORF">ABW06_10335</name>
    <name evidence="7" type="ORF">RBJ30_07190</name>
</gene>
<dbReference type="PATRIC" id="fig|61647.14.peg.792"/>
<evidence type="ECO:0000256" key="1">
    <source>
        <dbReference type="ARBA" id="ARBA00022630"/>
    </source>
</evidence>
<keyword evidence="1 4" id="KW-0285">Flavoprotein</keyword>
<proteinExistence type="inferred from homology"/>
<dbReference type="AlphaFoldDB" id="A0A0J5KAE3"/>
<comment type="catalytic activity">
    <reaction evidence="4">
        <text>a quinone + sn-glycerol 3-phosphate = dihydroxyacetone phosphate + a quinol</text>
        <dbReference type="Rhea" id="RHEA:18977"/>
        <dbReference type="ChEBI" id="CHEBI:24646"/>
        <dbReference type="ChEBI" id="CHEBI:57597"/>
        <dbReference type="ChEBI" id="CHEBI:57642"/>
        <dbReference type="ChEBI" id="CHEBI:132124"/>
        <dbReference type="EC" id="1.1.5.3"/>
    </reaction>
</comment>
<dbReference type="Pfam" id="PF00890">
    <property type="entry name" value="FAD_binding_2"/>
    <property type="match status" value="1"/>
</dbReference>
<dbReference type="Proteomes" id="UP000036196">
    <property type="component" value="Unassembled WGS sequence"/>
</dbReference>
<name>A0A0J5KAE3_PLUGE</name>
<evidence type="ECO:0000256" key="4">
    <source>
        <dbReference type="HAMAP-Rule" id="MF_00753"/>
    </source>
</evidence>
<sequence>MKFDTLIIGGGLAGLLCGITLSQRGLRCAIISRGQNGLHFSSGSLDLLDAPAGETLEQSLAALAVSHPEHPYSLIGAGQVIDYACQAEKLLAGCGVALQGGLNNQHQRITPLGGLKRAWLSPEEAPIGPVSGERIAVVGISGFPDFQAHLAAPALCKAGALADAIDIELPQLDDLRENASEFRSVNIARLLDEKSQWAALLGALRPIAERYDRLLFPACFGLQNSQLWRWLSEQLPCPLALLPTLPPSVPGIRMHTALQRHFVRLGGTWLAGDEVAAVAFDGARVSSVSTRNHGDVPLQTRFAVLASGGFFSSGLVARRDKICEPVFNLDITPLLSRNAWYNNDFFDSQPWQRCGVRTDASLRGQREGQQIDNLYAIGGVLGGFDAIAQGCGGGVSAITALHAARQISALAGGDA</sequence>
<evidence type="ECO:0000313" key="6">
    <source>
        <dbReference type="EMBL" id="KMK13847.1"/>
    </source>
</evidence>
<evidence type="ECO:0000256" key="2">
    <source>
        <dbReference type="ARBA" id="ARBA00022643"/>
    </source>
</evidence>
<dbReference type="GO" id="GO:0019563">
    <property type="term" value="P:glycerol catabolic process"/>
    <property type="evidence" value="ECO:0007669"/>
    <property type="project" value="UniProtKB-UniRule"/>
</dbReference>
<evidence type="ECO:0000313" key="7">
    <source>
        <dbReference type="EMBL" id="MDQ2308884.1"/>
    </source>
</evidence>
<dbReference type="InterPro" id="IPR036188">
    <property type="entry name" value="FAD/NAD-bd_sf"/>
</dbReference>
<dbReference type="RefSeq" id="WP_048253876.1">
    <property type="nucleotide sequence ID" value="NZ_CACVCI010000001.1"/>
</dbReference>
<feature type="domain" description="FAD-dependent oxidoreductase 2 FAD-binding" evidence="5">
    <location>
        <begin position="4"/>
        <end position="395"/>
    </location>
</feature>
<accession>A0A0J5KAE3</accession>
<comment type="pathway">
    <text evidence="4">Polyol metabolism; glycerol degradation via glycerol kinase pathway; glycerone phosphate from sn-glycerol 3-phosphate (anaerobic route): step 1/1.</text>
</comment>
<dbReference type="Gene3D" id="3.50.50.60">
    <property type="entry name" value="FAD/NAD(P)-binding domain"/>
    <property type="match status" value="1"/>
</dbReference>
<dbReference type="UniPathway" id="UPA00618">
    <property type="reaction ID" value="UER00673"/>
</dbReference>
<dbReference type="Proteomes" id="UP001236270">
    <property type="component" value="Unassembled WGS sequence"/>
</dbReference>